<evidence type="ECO:0000313" key="5">
    <source>
        <dbReference type="EMBL" id="UPV72943.1"/>
    </source>
</evidence>
<accession>A0A8U0HQC0</accession>
<dbReference type="RefSeq" id="WP_248649002.1">
    <property type="nucleotide sequence ID" value="NZ_CP096659.1"/>
</dbReference>
<evidence type="ECO:0000313" key="6">
    <source>
        <dbReference type="Proteomes" id="UP000830729"/>
    </source>
</evidence>
<dbReference type="AlphaFoldDB" id="A0A8U0HQC0"/>
<proteinExistence type="predicted"/>
<evidence type="ECO:0000259" key="4">
    <source>
        <dbReference type="Pfam" id="PF15915"/>
    </source>
</evidence>
<dbReference type="PANTHER" id="PTHR34236">
    <property type="entry name" value="DIMETHYL SULFOXIDE REDUCTASE TRANSCRIPTIONAL ACTIVATOR"/>
    <property type="match status" value="1"/>
</dbReference>
<dbReference type="Pfam" id="PF04967">
    <property type="entry name" value="HTH_10"/>
    <property type="match status" value="1"/>
</dbReference>
<name>A0A8U0HQC0_9EURY</name>
<keyword evidence="6" id="KW-1185">Reference proteome</keyword>
<dbReference type="PANTHER" id="PTHR34236:SF1">
    <property type="entry name" value="DIMETHYL SULFOXIDE REDUCTASE TRANSCRIPTIONAL ACTIVATOR"/>
    <property type="match status" value="1"/>
</dbReference>
<keyword evidence="1" id="KW-0805">Transcription regulation</keyword>
<dbReference type="KEGG" id="halx:M0R89_10325"/>
<gene>
    <name evidence="5" type="ORF">M0R89_10325</name>
</gene>
<sequence>MGIITEFVVSADDFLLARTLEAVPGAHAEIERVAVEDESVTPFLWVSGVDFEAFEAALDDDPSVEDPSVIETHDDQRLYYVRWECNTGGIVYAVSDAGATVLRATSDGTDWTVEILFPDAENLSAFQDYAAAHGLSFDLKRLDKSAHPEALGKYGVTDEQYEALVTAYRQGYFSVPRETDLEGLADELGISKNAASARLHRGYENLVGNTLIHDE</sequence>
<reference evidence="5 6" key="1">
    <citation type="submission" date="2022-04" db="EMBL/GenBank/DDBJ databases">
        <title>Diverse halophilic archaea isolated from saline environments.</title>
        <authorList>
            <person name="Cui H.-L."/>
        </authorList>
    </citation>
    <scope>NUCLEOTIDE SEQUENCE [LARGE SCALE GENOMIC DNA]</scope>
    <source>
        <strain evidence="5 6">XZYJT49</strain>
    </source>
</reference>
<evidence type="ECO:0000256" key="2">
    <source>
        <dbReference type="ARBA" id="ARBA00023163"/>
    </source>
</evidence>
<dbReference type="Proteomes" id="UP000830729">
    <property type="component" value="Chromosome"/>
</dbReference>
<dbReference type="EMBL" id="CP096659">
    <property type="protein sequence ID" value="UPV72943.1"/>
    <property type="molecule type" value="Genomic_DNA"/>
</dbReference>
<organism evidence="5 6">
    <name type="scientific">Halorussus limi</name>
    <dbReference type="NCBI Taxonomy" id="2938695"/>
    <lineage>
        <taxon>Archaea</taxon>
        <taxon>Methanobacteriati</taxon>
        <taxon>Methanobacteriota</taxon>
        <taxon>Stenosarchaea group</taxon>
        <taxon>Halobacteria</taxon>
        <taxon>Halobacteriales</taxon>
        <taxon>Haladaptataceae</taxon>
        <taxon>Halorussus</taxon>
    </lineage>
</organism>
<dbReference type="Pfam" id="PF15915">
    <property type="entry name" value="BAT"/>
    <property type="match status" value="1"/>
</dbReference>
<evidence type="ECO:0000259" key="3">
    <source>
        <dbReference type="Pfam" id="PF04967"/>
    </source>
</evidence>
<protein>
    <submittedName>
        <fullName evidence="5">Helix-turn-helix domain-containing protein</fullName>
    </submittedName>
</protein>
<dbReference type="InterPro" id="IPR031803">
    <property type="entry name" value="BAT_GAF/HTH-assoc"/>
</dbReference>
<keyword evidence="2" id="KW-0804">Transcription</keyword>
<feature type="domain" description="HTH bat-type" evidence="3">
    <location>
        <begin position="157"/>
        <end position="206"/>
    </location>
</feature>
<dbReference type="InterPro" id="IPR007050">
    <property type="entry name" value="HTH_bacterioopsin"/>
</dbReference>
<dbReference type="GeneID" id="72185598"/>
<feature type="domain" description="Bacterioopsin transcriptional activator GAF and HTH associated" evidence="4">
    <location>
        <begin position="6"/>
        <end position="133"/>
    </location>
</feature>
<evidence type="ECO:0000256" key="1">
    <source>
        <dbReference type="ARBA" id="ARBA00023015"/>
    </source>
</evidence>